<reference evidence="2 3" key="1">
    <citation type="submission" date="2020-04" db="EMBL/GenBank/DDBJ databases">
        <title>Genome sequencing of novel species.</title>
        <authorList>
            <person name="Heo J."/>
            <person name="Kim S.-J."/>
            <person name="Kim J.-S."/>
            <person name="Hong S.-B."/>
            <person name="Kwon S.-W."/>
        </authorList>
    </citation>
    <scope>NUCLEOTIDE SEQUENCE [LARGE SCALE GENOMIC DNA]</scope>
    <source>
        <strain evidence="2 3">F39-2</strain>
    </source>
</reference>
<dbReference type="RefSeq" id="WP_169605539.1">
    <property type="nucleotide sequence ID" value="NZ_CP051682.1"/>
</dbReference>
<keyword evidence="1" id="KW-0732">Signal</keyword>
<dbReference type="AlphaFoldDB" id="A0A7L5DUY5"/>
<accession>A0A7L5DUY5</accession>
<name>A0A7L5DUY5_9SPHI</name>
<dbReference type="EMBL" id="CP051682">
    <property type="protein sequence ID" value="QJD94521.1"/>
    <property type="molecule type" value="Genomic_DNA"/>
</dbReference>
<dbReference type="Gene3D" id="2.40.128.130">
    <property type="entry name" value="Autotransporter beta-domain"/>
    <property type="match status" value="1"/>
</dbReference>
<sequence>MINKKLVAVTCALLGTLATKAQTQKGNQLLGGFLGLTTSKGTNSNSMIGPNSIYDYTTDYRSNQFSIGPNYSYFIADNLDLGASVGYNHVKTKYTNTGYNFVNTPIENTAHAISGSIYLRKYLMFEQKIGFRAGPFVQYQYSKSSDSYNNQVNDTGAQTNKSVDAGIGLDFVYFPTKRFGLATTLGSLAYSHTDQKQSLQHQKSDSFGLNLATSGLTVSLFYSFGK</sequence>
<gene>
    <name evidence="2" type="ORF">HH214_00860</name>
</gene>
<protein>
    <submittedName>
        <fullName evidence="2">PorT family protein</fullName>
    </submittedName>
</protein>
<evidence type="ECO:0000313" key="3">
    <source>
        <dbReference type="Proteomes" id="UP000503278"/>
    </source>
</evidence>
<dbReference type="InterPro" id="IPR036709">
    <property type="entry name" value="Autotransporte_beta_dom_sf"/>
</dbReference>
<proteinExistence type="predicted"/>
<feature type="signal peptide" evidence="1">
    <location>
        <begin position="1"/>
        <end position="21"/>
    </location>
</feature>
<keyword evidence="3" id="KW-1185">Reference proteome</keyword>
<dbReference type="Proteomes" id="UP000503278">
    <property type="component" value="Chromosome"/>
</dbReference>
<organism evidence="2 3">
    <name type="scientific">Mucilaginibacter robiniae</name>
    <dbReference type="NCBI Taxonomy" id="2728022"/>
    <lineage>
        <taxon>Bacteria</taxon>
        <taxon>Pseudomonadati</taxon>
        <taxon>Bacteroidota</taxon>
        <taxon>Sphingobacteriia</taxon>
        <taxon>Sphingobacteriales</taxon>
        <taxon>Sphingobacteriaceae</taxon>
        <taxon>Mucilaginibacter</taxon>
    </lineage>
</organism>
<evidence type="ECO:0000313" key="2">
    <source>
        <dbReference type="EMBL" id="QJD94521.1"/>
    </source>
</evidence>
<feature type="chain" id="PRO_5029528250" evidence="1">
    <location>
        <begin position="22"/>
        <end position="226"/>
    </location>
</feature>
<dbReference type="KEGG" id="mrob:HH214_00860"/>
<dbReference type="SUPFAM" id="SSF103515">
    <property type="entry name" value="Autotransporter"/>
    <property type="match status" value="1"/>
</dbReference>
<evidence type="ECO:0000256" key="1">
    <source>
        <dbReference type="SAM" id="SignalP"/>
    </source>
</evidence>